<dbReference type="Gene3D" id="1.20.120.450">
    <property type="entry name" value="dinb family like domain"/>
    <property type="match status" value="1"/>
</dbReference>
<name>A0ABX5YRF2_9PLAN</name>
<reference evidence="2 3" key="1">
    <citation type="submission" date="2019-08" db="EMBL/GenBank/DDBJ databases">
        <title>Deep-cultivation of Planctomycetes and their phenomic and genomic characterization uncovers novel biology.</title>
        <authorList>
            <person name="Wiegand S."/>
            <person name="Jogler M."/>
            <person name="Boedeker C."/>
            <person name="Pinto D."/>
            <person name="Vollmers J."/>
            <person name="Rivas-Marin E."/>
            <person name="Kohn T."/>
            <person name="Peeters S.H."/>
            <person name="Heuer A."/>
            <person name="Rast P."/>
            <person name="Oberbeckmann S."/>
            <person name="Bunk B."/>
            <person name="Jeske O."/>
            <person name="Meyerdierks A."/>
            <person name="Storesund J.E."/>
            <person name="Kallscheuer N."/>
            <person name="Luecker S."/>
            <person name="Lage O.M."/>
            <person name="Pohl T."/>
            <person name="Merkel B.J."/>
            <person name="Hornburger P."/>
            <person name="Mueller R.-W."/>
            <person name="Bruemmer F."/>
            <person name="Labrenz M."/>
            <person name="Spormann A.M."/>
            <person name="Op den Camp H."/>
            <person name="Overmann J."/>
            <person name="Amann R."/>
            <person name="Jetten M.S.M."/>
            <person name="Mascher T."/>
            <person name="Medema M.H."/>
            <person name="Devos D.P."/>
            <person name="Kaster A.-K."/>
            <person name="Ovreas L."/>
            <person name="Rohde M."/>
            <person name="Galperin M.Y."/>
            <person name="Jogler C."/>
        </authorList>
    </citation>
    <scope>NUCLEOTIDE SEQUENCE [LARGE SCALE GENOMIC DNA]</scope>
    <source>
        <strain evidence="2 3">DSM 8797</strain>
    </source>
</reference>
<keyword evidence="2" id="KW-0378">Hydrolase</keyword>
<dbReference type="GeneID" id="98648693"/>
<dbReference type="InterPro" id="IPR024775">
    <property type="entry name" value="DinB-like"/>
</dbReference>
<evidence type="ECO:0000259" key="1">
    <source>
        <dbReference type="Pfam" id="PF12867"/>
    </source>
</evidence>
<dbReference type="EC" id="3.-.-.-" evidence="2"/>
<evidence type="ECO:0000313" key="3">
    <source>
        <dbReference type="Proteomes" id="UP000322887"/>
    </source>
</evidence>
<protein>
    <submittedName>
        <fullName evidence="2">Metal-dependent hydrolase YfiT</fullName>
        <ecNumber evidence="2">3.-.-.-</ecNumber>
    </submittedName>
</protein>
<dbReference type="SUPFAM" id="SSF109854">
    <property type="entry name" value="DinB/YfiT-like putative metalloenzymes"/>
    <property type="match status" value="1"/>
</dbReference>
<proteinExistence type="predicted"/>
<keyword evidence="3" id="KW-1185">Reference proteome</keyword>
<dbReference type="EMBL" id="CP042910">
    <property type="protein sequence ID" value="QEG18334.1"/>
    <property type="molecule type" value="Genomic_DNA"/>
</dbReference>
<accession>A0ABX5YRF2</accession>
<sequence>MKISTRIEEYLAGPESLRRAIEGMSAAELDAAPIPGKWSTRQVICHIADFEPVYADRMKWIIAEDQPPLPGADHNLFAERLAYDQRDMEEELQLITVVRQNMSRILKTLNEEHFQRTGLHSHDGEVSVANLLERITHHIPHHIQMIQEKRDALQV</sequence>
<dbReference type="RefSeq" id="WP_002644079.1">
    <property type="nucleotide sequence ID" value="NZ_CP042910.1"/>
</dbReference>
<feature type="domain" description="DinB-like" evidence="1">
    <location>
        <begin position="14"/>
        <end position="146"/>
    </location>
</feature>
<dbReference type="GO" id="GO:0016787">
    <property type="term" value="F:hydrolase activity"/>
    <property type="evidence" value="ECO:0007669"/>
    <property type="project" value="UniProtKB-KW"/>
</dbReference>
<evidence type="ECO:0000313" key="2">
    <source>
        <dbReference type="EMBL" id="QEG18334.1"/>
    </source>
</evidence>
<gene>
    <name evidence="2" type="primary">yfiT</name>
    <name evidence="2" type="ORF">GmarT_42200</name>
</gene>
<dbReference type="Pfam" id="PF12867">
    <property type="entry name" value="DinB_2"/>
    <property type="match status" value="1"/>
</dbReference>
<dbReference type="InterPro" id="IPR034660">
    <property type="entry name" value="DinB/YfiT-like"/>
</dbReference>
<organism evidence="2 3">
    <name type="scientific">Gimesia maris</name>
    <dbReference type="NCBI Taxonomy" id="122"/>
    <lineage>
        <taxon>Bacteria</taxon>
        <taxon>Pseudomonadati</taxon>
        <taxon>Planctomycetota</taxon>
        <taxon>Planctomycetia</taxon>
        <taxon>Planctomycetales</taxon>
        <taxon>Planctomycetaceae</taxon>
        <taxon>Gimesia</taxon>
    </lineage>
</organism>
<dbReference type="Proteomes" id="UP000322887">
    <property type="component" value="Chromosome"/>
</dbReference>